<name>A0AA88SJD8_TACVA</name>
<comment type="caution">
    <text evidence="1">The sequence shown here is derived from an EMBL/GenBank/DDBJ whole genome shotgun (WGS) entry which is preliminary data.</text>
</comment>
<gene>
    <name evidence="1" type="ORF">Q7C36_013450</name>
</gene>
<sequence>MHVVQKNNCCSFKNTALIGFTVVGDASRRREAGTKGLLSCCSGKVAQGAGAEHLKASSCSSDYVHLHMACQAVSDAVRTAGVQISSVFCCLSFVPISAGLEYYGLNMKGNRLCHVTI</sequence>
<reference evidence="1" key="1">
    <citation type="submission" date="2023-08" db="EMBL/GenBank/DDBJ databases">
        <title>Pelteobagrus vachellii genome.</title>
        <authorList>
            <person name="Liu H."/>
        </authorList>
    </citation>
    <scope>NUCLEOTIDE SEQUENCE</scope>
    <source>
        <strain evidence="1">PRFRI_2022a</strain>
        <tissue evidence="1">Muscle</tissue>
    </source>
</reference>
<keyword evidence="2" id="KW-1185">Reference proteome</keyword>
<dbReference type="AlphaFoldDB" id="A0AA88SJD8"/>
<dbReference type="Proteomes" id="UP001187315">
    <property type="component" value="Unassembled WGS sequence"/>
</dbReference>
<evidence type="ECO:0000313" key="2">
    <source>
        <dbReference type="Proteomes" id="UP001187315"/>
    </source>
</evidence>
<organism evidence="1 2">
    <name type="scientific">Tachysurus vachellii</name>
    <name type="common">Darkbarbel catfish</name>
    <name type="synonym">Pelteobagrus vachellii</name>
    <dbReference type="NCBI Taxonomy" id="175792"/>
    <lineage>
        <taxon>Eukaryota</taxon>
        <taxon>Metazoa</taxon>
        <taxon>Chordata</taxon>
        <taxon>Craniata</taxon>
        <taxon>Vertebrata</taxon>
        <taxon>Euteleostomi</taxon>
        <taxon>Actinopterygii</taxon>
        <taxon>Neopterygii</taxon>
        <taxon>Teleostei</taxon>
        <taxon>Ostariophysi</taxon>
        <taxon>Siluriformes</taxon>
        <taxon>Bagridae</taxon>
        <taxon>Tachysurus</taxon>
    </lineage>
</organism>
<protein>
    <submittedName>
        <fullName evidence="1">Uncharacterized protein</fullName>
    </submittedName>
</protein>
<evidence type="ECO:0000313" key="1">
    <source>
        <dbReference type="EMBL" id="KAK2838636.1"/>
    </source>
</evidence>
<dbReference type="EMBL" id="JAVHJS010000013">
    <property type="protein sequence ID" value="KAK2838636.1"/>
    <property type="molecule type" value="Genomic_DNA"/>
</dbReference>
<proteinExistence type="predicted"/>
<accession>A0AA88SJD8</accession>